<evidence type="ECO:0000256" key="1">
    <source>
        <dbReference type="ARBA" id="ARBA00022729"/>
    </source>
</evidence>
<reference evidence="2" key="1">
    <citation type="submission" date="2021-02" db="EMBL/GenBank/DDBJ databases">
        <authorList>
            <person name="Nowell W R."/>
        </authorList>
    </citation>
    <scope>NUCLEOTIDE SEQUENCE</scope>
</reference>
<comment type="caution">
    <text evidence="2">The sequence shown here is derived from an EMBL/GenBank/DDBJ whole genome shotgun (WGS) entry which is preliminary data.</text>
</comment>
<dbReference type="InterPro" id="IPR028994">
    <property type="entry name" value="Integrin_alpha_N"/>
</dbReference>
<dbReference type="Gene3D" id="2.30.30.100">
    <property type="match status" value="2"/>
</dbReference>
<dbReference type="AlphaFoldDB" id="A0A821RL10"/>
<accession>A0A821RL10</accession>
<sequence length="498" mass="54494">MLESWNIFHNFIDSSDDNYWNRDCSSHFNKTTSLQFISTAKHPIEYNYHPRPVAIGDFNNDAWLDIAVAFYAVDSVDIFLSNSTDILFGNNNDSFTHHKTFSTGFNSYPIFITAADFDNDDQLDAVVVSPSTLIPYSVTSADFNHDKVLNLVVTGEGANNIFVLLGINDGTFGNSTIYTTGSFSSTSAAVGDFNKKWVIFILKKTYSIGIAPSFVAMDDFNNDRQVDIIGANTVASNVAVLLGHKDGSFTIEATYQTGLSAYYVAMGDFNHDSRLDIVVANEDNGNIGVMFGYVNFTFRNHATLRTGERSRPSSFAIADLNHDQQKDIIVTNSESNSVGVFLGYGNGSFANQLTFSSGSYSYPKSVVVGDFNHDTQLDIVVANFGRNDIGVFLGFGNGSFASQVAYSTGSYSYPRHVAIGDFNNDLLLDIAVANYNRNNIGILLGQGNGTFSEQVMFSTGYESLPFLLAIGDFNDDRNADFVVALNGSDSLKVFLKTC</sequence>
<dbReference type="PANTHER" id="PTHR46580">
    <property type="entry name" value="SENSOR KINASE-RELATED"/>
    <property type="match status" value="1"/>
</dbReference>
<evidence type="ECO:0000313" key="2">
    <source>
        <dbReference type="EMBL" id="CAF4845176.1"/>
    </source>
</evidence>
<proteinExistence type="predicted"/>
<evidence type="ECO:0000313" key="3">
    <source>
        <dbReference type="Proteomes" id="UP000663838"/>
    </source>
</evidence>
<dbReference type="Gene3D" id="2.130.10.130">
    <property type="entry name" value="Integrin alpha, N-terminal"/>
    <property type="match status" value="1"/>
</dbReference>
<name>A0A821RL10_9BILA</name>
<dbReference type="InterPro" id="IPR013517">
    <property type="entry name" value="FG-GAP"/>
</dbReference>
<protein>
    <recommendedName>
        <fullName evidence="4">VCBS repeat-containing protein</fullName>
    </recommendedName>
</protein>
<keyword evidence="1" id="KW-0732">Signal</keyword>
<dbReference type="SUPFAM" id="SSF69318">
    <property type="entry name" value="Integrin alpha N-terminal domain"/>
    <property type="match status" value="2"/>
</dbReference>
<dbReference type="Pfam" id="PF13517">
    <property type="entry name" value="FG-GAP_3"/>
    <property type="match status" value="3"/>
</dbReference>
<dbReference type="Proteomes" id="UP000663838">
    <property type="component" value="Unassembled WGS sequence"/>
</dbReference>
<dbReference type="EMBL" id="CAJOBS010003087">
    <property type="protein sequence ID" value="CAF4845176.1"/>
    <property type="molecule type" value="Genomic_DNA"/>
</dbReference>
<organism evidence="2 3">
    <name type="scientific">Rotaria socialis</name>
    <dbReference type="NCBI Taxonomy" id="392032"/>
    <lineage>
        <taxon>Eukaryota</taxon>
        <taxon>Metazoa</taxon>
        <taxon>Spiralia</taxon>
        <taxon>Gnathifera</taxon>
        <taxon>Rotifera</taxon>
        <taxon>Eurotatoria</taxon>
        <taxon>Bdelloidea</taxon>
        <taxon>Philodinida</taxon>
        <taxon>Philodinidae</taxon>
        <taxon>Rotaria</taxon>
    </lineage>
</organism>
<gene>
    <name evidence="2" type="ORF">TOA249_LOCUS26418</name>
</gene>
<evidence type="ECO:0008006" key="4">
    <source>
        <dbReference type="Google" id="ProtNLM"/>
    </source>
</evidence>